<dbReference type="InterPro" id="IPR013103">
    <property type="entry name" value="RVT_2"/>
</dbReference>
<organism evidence="2 3">
    <name type="scientific">Malus baccata</name>
    <name type="common">Siberian crab apple</name>
    <name type="synonym">Pyrus baccata</name>
    <dbReference type="NCBI Taxonomy" id="106549"/>
    <lineage>
        <taxon>Eukaryota</taxon>
        <taxon>Viridiplantae</taxon>
        <taxon>Streptophyta</taxon>
        <taxon>Embryophyta</taxon>
        <taxon>Tracheophyta</taxon>
        <taxon>Spermatophyta</taxon>
        <taxon>Magnoliopsida</taxon>
        <taxon>eudicotyledons</taxon>
        <taxon>Gunneridae</taxon>
        <taxon>Pentapetalae</taxon>
        <taxon>rosids</taxon>
        <taxon>fabids</taxon>
        <taxon>Rosales</taxon>
        <taxon>Rosaceae</taxon>
        <taxon>Amygdaloideae</taxon>
        <taxon>Maleae</taxon>
        <taxon>Malus</taxon>
    </lineage>
</organism>
<sequence length="494" mass="55954">MQSELAALEQNHTWTLTSLPPGKRAIGSKWVYKIKHRSDGSIERYKARLVAKGYTQIEGLDYSETFAPVAKLTTVRCLLTVAAQRHWPLHQLDVQNAFLHGDLDEEVFMSPPPGLRRQGEHLVCRLHKSLYGLKQASRQWFSKFSQAIQLVGFKQSTADYSLFTCTTAHSITVVLIYVDDMIITGNNHDAIQRLKQFLHHQFRIKDLGPLKYFLGIEVARSQQGISISQRKYILDILDDAGLLGACPVDFPMEQDLKLRPTDGELLKDPTRYRRIVGRLIYLTITRPDNTFSVQNLSQFMNQPRKPHLEAAIRVLKYLKGTPGQGLFFPSTDALQLSGYCDASWASCLTTRRSVTGYCVFLGKSLISWKTKKQHTVSRSSAEAEYRSMAAITCELTWLRYLLQDLQVSHAAPAHVYCDNKAALHIAANPVFHERTKHIELDCHLVREKFHSGMIATRFTPSKHQLADIFTKALGKATFHSLLSKLGIQNIHAPT</sequence>
<dbReference type="InterPro" id="IPR043502">
    <property type="entry name" value="DNA/RNA_pol_sf"/>
</dbReference>
<dbReference type="AlphaFoldDB" id="A0A540NRN9"/>
<protein>
    <recommendedName>
        <fullName evidence="1">Reverse transcriptase Ty1/copia-type domain-containing protein</fullName>
    </recommendedName>
</protein>
<gene>
    <name evidence="2" type="ORF">C1H46_000704</name>
</gene>
<keyword evidence="3" id="KW-1185">Reference proteome</keyword>
<dbReference type="Pfam" id="PF07727">
    <property type="entry name" value="RVT_2"/>
    <property type="match status" value="1"/>
</dbReference>
<name>A0A540NRN9_MALBA</name>
<proteinExistence type="predicted"/>
<dbReference type="Proteomes" id="UP000315295">
    <property type="component" value="Unassembled WGS sequence"/>
</dbReference>
<dbReference type="CDD" id="cd09272">
    <property type="entry name" value="RNase_HI_RT_Ty1"/>
    <property type="match status" value="1"/>
</dbReference>
<evidence type="ECO:0000259" key="1">
    <source>
        <dbReference type="Pfam" id="PF07727"/>
    </source>
</evidence>
<dbReference type="PANTHER" id="PTHR11439:SF470">
    <property type="entry name" value="CYSTEINE-RICH RLK (RECEPTOR-LIKE PROTEIN KINASE) 8"/>
    <property type="match status" value="1"/>
</dbReference>
<dbReference type="STRING" id="106549.A0A540NRN9"/>
<dbReference type="EMBL" id="VIEB01000009">
    <property type="protein sequence ID" value="TQE13697.1"/>
    <property type="molecule type" value="Genomic_DNA"/>
</dbReference>
<feature type="domain" description="Reverse transcriptase Ty1/copia-type" evidence="1">
    <location>
        <begin position="11"/>
        <end position="253"/>
    </location>
</feature>
<dbReference type="PANTHER" id="PTHR11439">
    <property type="entry name" value="GAG-POL-RELATED RETROTRANSPOSON"/>
    <property type="match status" value="1"/>
</dbReference>
<reference evidence="2 3" key="1">
    <citation type="journal article" date="2019" name="G3 (Bethesda)">
        <title>Sequencing of a Wild Apple (Malus baccata) Genome Unravels the Differences Between Cultivated and Wild Apple Species Regarding Disease Resistance and Cold Tolerance.</title>
        <authorList>
            <person name="Chen X."/>
        </authorList>
    </citation>
    <scope>NUCLEOTIDE SEQUENCE [LARGE SCALE GENOMIC DNA]</scope>
    <source>
        <strain evidence="3">cv. Shandingzi</strain>
        <tissue evidence="2">Leaves</tissue>
    </source>
</reference>
<dbReference type="SUPFAM" id="SSF56672">
    <property type="entry name" value="DNA/RNA polymerases"/>
    <property type="match status" value="1"/>
</dbReference>
<accession>A0A540NRN9</accession>
<comment type="caution">
    <text evidence="2">The sequence shown here is derived from an EMBL/GenBank/DDBJ whole genome shotgun (WGS) entry which is preliminary data.</text>
</comment>
<evidence type="ECO:0000313" key="3">
    <source>
        <dbReference type="Proteomes" id="UP000315295"/>
    </source>
</evidence>
<evidence type="ECO:0000313" key="2">
    <source>
        <dbReference type="EMBL" id="TQE13697.1"/>
    </source>
</evidence>